<dbReference type="AlphaFoldDB" id="A0A7S3KAL7"/>
<reference evidence="3" key="1">
    <citation type="submission" date="2021-01" db="EMBL/GenBank/DDBJ databases">
        <authorList>
            <person name="Corre E."/>
            <person name="Pelletier E."/>
            <person name="Niang G."/>
            <person name="Scheremetjew M."/>
            <person name="Finn R."/>
            <person name="Kale V."/>
            <person name="Holt S."/>
            <person name="Cochrane G."/>
            <person name="Meng A."/>
            <person name="Brown T."/>
            <person name="Cohen L."/>
        </authorList>
    </citation>
    <scope>NUCLEOTIDE SEQUENCE</scope>
    <source>
        <strain evidence="3">CT5</strain>
    </source>
</reference>
<dbReference type="EMBL" id="HBIK01008704">
    <property type="protein sequence ID" value="CAE0379172.1"/>
    <property type="molecule type" value="Transcribed_RNA"/>
</dbReference>
<evidence type="ECO:0000256" key="1">
    <source>
        <dbReference type="SAM" id="MobiDB-lite"/>
    </source>
</evidence>
<name>A0A7S3KAL7_EUPCR</name>
<evidence type="ECO:0000313" key="3">
    <source>
        <dbReference type="EMBL" id="CAE0379172.1"/>
    </source>
</evidence>
<sequence length="176" mass="19910">MKYSLVLAFLFIGAVICAYDYSHHQDGHELTVALRDETEKAWVIFVESNGEGDDADKLRAQNKQVKSAVKNSLYNEDIFYTELDLTTEDDQKKYKEFTDLAKLDLELLKEGPTVVLVYDKKGYWIHGAGIPQETVDTVHSFIIQKQESDNRNQPISIGGPVKHPSSYQSFGGGYSR</sequence>
<feature type="chain" id="PRO_5031547662" evidence="2">
    <location>
        <begin position="18"/>
        <end position="176"/>
    </location>
</feature>
<protein>
    <submittedName>
        <fullName evidence="3">Uncharacterized protein</fullName>
    </submittedName>
</protein>
<feature type="region of interest" description="Disordered" evidence="1">
    <location>
        <begin position="149"/>
        <end position="176"/>
    </location>
</feature>
<proteinExistence type="predicted"/>
<gene>
    <name evidence="3" type="ORF">ECRA1380_LOCUS4132</name>
</gene>
<keyword evidence="2" id="KW-0732">Signal</keyword>
<accession>A0A7S3KAL7</accession>
<feature type="signal peptide" evidence="2">
    <location>
        <begin position="1"/>
        <end position="17"/>
    </location>
</feature>
<organism evidence="3">
    <name type="scientific">Euplotes crassus</name>
    <dbReference type="NCBI Taxonomy" id="5936"/>
    <lineage>
        <taxon>Eukaryota</taxon>
        <taxon>Sar</taxon>
        <taxon>Alveolata</taxon>
        <taxon>Ciliophora</taxon>
        <taxon>Intramacronucleata</taxon>
        <taxon>Spirotrichea</taxon>
        <taxon>Hypotrichia</taxon>
        <taxon>Euplotida</taxon>
        <taxon>Euplotidae</taxon>
        <taxon>Moneuplotes</taxon>
    </lineage>
</organism>
<evidence type="ECO:0000256" key="2">
    <source>
        <dbReference type="SAM" id="SignalP"/>
    </source>
</evidence>